<dbReference type="Pfam" id="PF01128">
    <property type="entry name" value="IspD"/>
    <property type="match status" value="1"/>
</dbReference>
<sequence length="229" mass="23231">MPAALVLLAAGSGTRVGAGANKILLPLGDSTALGRSVAAALAVDDVHRIVLVVRDGDQEAVADAVVPLLGEREVAVVVGGATRHASERAALDVLRTDIVSGAVDVVAIHDTARPVAPPELYAATIAAAREHGGAIPVVPLSGLVTRGLRPAAEGRRLVGVQTPQSFRATDLLTAYDRAATDDFDGTDTAACLERYATDPGLRVAAVAGSPLNVKVTFVEDLATAAALLA</sequence>
<evidence type="ECO:0000256" key="1">
    <source>
        <dbReference type="ARBA" id="ARBA00022679"/>
    </source>
</evidence>
<evidence type="ECO:0000313" key="3">
    <source>
        <dbReference type="EMBL" id="MEX0426861.1"/>
    </source>
</evidence>
<dbReference type="Proteomes" id="UP001556631">
    <property type="component" value="Unassembled WGS sequence"/>
</dbReference>
<proteinExistence type="predicted"/>
<organism evidence="3 4">
    <name type="scientific">Nocardioides eburneus</name>
    <dbReference type="NCBI Taxonomy" id="3231482"/>
    <lineage>
        <taxon>Bacteria</taxon>
        <taxon>Bacillati</taxon>
        <taxon>Actinomycetota</taxon>
        <taxon>Actinomycetes</taxon>
        <taxon>Propionibacteriales</taxon>
        <taxon>Nocardioidaceae</taxon>
        <taxon>Nocardioides</taxon>
    </lineage>
</organism>
<keyword evidence="4" id="KW-1185">Reference proteome</keyword>
<evidence type="ECO:0000313" key="4">
    <source>
        <dbReference type="Proteomes" id="UP001556631"/>
    </source>
</evidence>
<comment type="caution">
    <text evidence="3">The sequence shown here is derived from an EMBL/GenBank/DDBJ whole genome shotgun (WGS) entry which is preliminary data.</text>
</comment>
<evidence type="ECO:0000256" key="2">
    <source>
        <dbReference type="ARBA" id="ARBA00022695"/>
    </source>
</evidence>
<dbReference type="Gene3D" id="3.90.550.10">
    <property type="entry name" value="Spore Coat Polysaccharide Biosynthesis Protein SpsA, Chain A"/>
    <property type="match status" value="1"/>
</dbReference>
<dbReference type="InterPro" id="IPR029044">
    <property type="entry name" value="Nucleotide-diphossugar_trans"/>
</dbReference>
<protein>
    <submittedName>
        <fullName evidence="3">2-C-methyl-D-erythritol 4-phosphate cytidylyltransferase</fullName>
    </submittedName>
</protein>
<gene>
    <name evidence="3" type="ORF">AB3X52_04440</name>
</gene>
<dbReference type="EMBL" id="JBFPJR010000005">
    <property type="protein sequence ID" value="MEX0426861.1"/>
    <property type="molecule type" value="Genomic_DNA"/>
</dbReference>
<keyword evidence="2 3" id="KW-0548">Nucleotidyltransferase</keyword>
<name>A0ABV3SVA1_9ACTN</name>
<dbReference type="InterPro" id="IPR034683">
    <property type="entry name" value="IspD/TarI"/>
</dbReference>
<reference evidence="3 4" key="1">
    <citation type="submission" date="2024-07" db="EMBL/GenBank/DDBJ databases">
        <authorList>
            <person name="Lee S."/>
            <person name="Kang M."/>
        </authorList>
    </citation>
    <scope>NUCLEOTIDE SEQUENCE [LARGE SCALE GENOMIC DNA]</scope>
    <source>
        <strain evidence="3 4">DS6</strain>
    </source>
</reference>
<dbReference type="PANTHER" id="PTHR43015">
    <property type="entry name" value="D-RIBITOL-5-PHOSPHATE CYTIDYLYLTRANSFERASE"/>
    <property type="match status" value="1"/>
</dbReference>
<dbReference type="GO" id="GO:0016779">
    <property type="term" value="F:nucleotidyltransferase activity"/>
    <property type="evidence" value="ECO:0007669"/>
    <property type="project" value="UniProtKB-KW"/>
</dbReference>
<dbReference type="SUPFAM" id="SSF53448">
    <property type="entry name" value="Nucleotide-diphospho-sugar transferases"/>
    <property type="match status" value="1"/>
</dbReference>
<dbReference type="PANTHER" id="PTHR43015:SF1">
    <property type="entry name" value="D-RIBITOL-5-PHOSPHATE CYTIDYLYLTRANSFERASE"/>
    <property type="match status" value="1"/>
</dbReference>
<keyword evidence="1" id="KW-0808">Transferase</keyword>
<accession>A0ABV3SVA1</accession>
<dbReference type="RefSeq" id="WP_367991684.1">
    <property type="nucleotide sequence ID" value="NZ_JBFPJR010000005.1"/>
</dbReference>